<proteinExistence type="predicted"/>
<dbReference type="Proteomes" id="UP000008383">
    <property type="component" value="Unassembled WGS sequence"/>
</dbReference>
<dbReference type="EMBL" id="ACYE01000359">
    <property type="protein sequence ID" value="EFE39029.1"/>
    <property type="molecule type" value="Genomic_DNA"/>
</dbReference>
<comment type="caution">
    <text evidence="1">The sequence shown here is derived from an EMBL/GenBank/DDBJ whole genome shotgun (WGS) entry which is preliminary data.</text>
</comment>
<gene>
    <name evidence="1" type="ORF">TRV_06303</name>
</gene>
<dbReference type="HOGENOM" id="CLU_1918589_0_0_1"/>
<organism evidence="1 2">
    <name type="scientific">Trichophyton verrucosum (strain HKI 0517)</name>
    <dbReference type="NCBI Taxonomy" id="663202"/>
    <lineage>
        <taxon>Eukaryota</taxon>
        <taxon>Fungi</taxon>
        <taxon>Dikarya</taxon>
        <taxon>Ascomycota</taxon>
        <taxon>Pezizomycotina</taxon>
        <taxon>Eurotiomycetes</taxon>
        <taxon>Eurotiomycetidae</taxon>
        <taxon>Onygenales</taxon>
        <taxon>Arthrodermataceae</taxon>
        <taxon>Trichophyton</taxon>
    </lineage>
</organism>
<name>D4DGJ9_TRIVH</name>
<protein>
    <submittedName>
        <fullName evidence="1">Uncharacterized protein</fullName>
    </submittedName>
</protein>
<reference evidence="2" key="1">
    <citation type="journal article" date="2011" name="Genome Biol.">
        <title>Comparative and functional genomics provide insights into the pathogenicity of dermatophytic fungi.</title>
        <authorList>
            <person name="Burmester A."/>
            <person name="Shelest E."/>
            <person name="Gloeckner G."/>
            <person name="Heddergott C."/>
            <person name="Schindler S."/>
            <person name="Staib P."/>
            <person name="Heidel A."/>
            <person name="Felder M."/>
            <person name="Petzold A."/>
            <person name="Szafranski K."/>
            <person name="Feuermann M."/>
            <person name="Pedruzzi I."/>
            <person name="Priebe S."/>
            <person name="Groth M."/>
            <person name="Winkler R."/>
            <person name="Li W."/>
            <person name="Kniemeyer O."/>
            <person name="Schroeckh V."/>
            <person name="Hertweck C."/>
            <person name="Hube B."/>
            <person name="White T.C."/>
            <person name="Platzer M."/>
            <person name="Guthke R."/>
            <person name="Heitman J."/>
            <person name="Woestemeyer J."/>
            <person name="Zipfel P.F."/>
            <person name="Monod M."/>
            <person name="Brakhage A.A."/>
        </authorList>
    </citation>
    <scope>NUCLEOTIDE SEQUENCE [LARGE SCALE GENOMIC DNA]</scope>
    <source>
        <strain evidence="2">HKI 0517</strain>
    </source>
</reference>
<dbReference type="RefSeq" id="XP_003019674.1">
    <property type="nucleotide sequence ID" value="XM_003019628.1"/>
</dbReference>
<dbReference type="GeneID" id="9583562"/>
<keyword evidence="2" id="KW-1185">Reference proteome</keyword>
<dbReference type="KEGG" id="tve:TRV_06303"/>
<accession>D4DGJ9</accession>
<dbReference type="AlphaFoldDB" id="D4DGJ9"/>
<sequence length="132" mass="15240">MNCLAQLWQFSPCGDECQLRLKKREENTELISLSIAQTYREGIKGSGAYPRWRNALRYASELRFPAVIQTPKKDTGMFLELLAQIKLLLDFEIIAMKRTTDSLKLLPDLAIFDCGYQHSPVRRGFNALWENN</sequence>
<evidence type="ECO:0000313" key="1">
    <source>
        <dbReference type="EMBL" id="EFE39029.1"/>
    </source>
</evidence>
<evidence type="ECO:0000313" key="2">
    <source>
        <dbReference type="Proteomes" id="UP000008383"/>
    </source>
</evidence>